<organism evidence="2 3">
    <name type="scientific">Hanstruepera neustonica</name>
    <dbReference type="NCBI Taxonomy" id="1445657"/>
    <lineage>
        <taxon>Bacteria</taxon>
        <taxon>Pseudomonadati</taxon>
        <taxon>Bacteroidota</taxon>
        <taxon>Flavobacteriia</taxon>
        <taxon>Flavobacteriales</taxon>
        <taxon>Flavobacteriaceae</taxon>
        <taxon>Hanstruepera</taxon>
    </lineage>
</organism>
<evidence type="ECO:0000259" key="1">
    <source>
        <dbReference type="PROSITE" id="PS50846"/>
    </source>
</evidence>
<dbReference type="PROSITE" id="PS50846">
    <property type="entry name" value="HMA_2"/>
    <property type="match status" value="1"/>
</dbReference>
<reference evidence="2 3" key="1">
    <citation type="submission" date="2018-01" db="EMBL/GenBank/DDBJ databases">
        <title>The draft genome of Hanstruepera neustonica JCM19743.</title>
        <authorList>
            <person name="He R.-H."/>
            <person name="Du Z.-J."/>
        </authorList>
    </citation>
    <scope>NUCLEOTIDE SEQUENCE [LARGE SCALE GENOMIC DNA]</scope>
    <source>
        <strain evidence="2 3">JCM19743</strain>
    </source>
</reference>
<dbReference type="Pfam" id="PF00403">
    <property type="entry name" value="HMA"/>
    <property type="match status" value="1"/>
</dbReference>
<proteinExistence type="predicted"/>
<dbReference type="AlphaFoldDB" id="A0A2K1E4I5"/>
<dbReference type="RefSeq" id="WP_103051043.1">
    <property type="nucleotide sequence ID" value="NZ_POWF01000001.1"/>
</dbReference>
<evidence type="ECO:0000313" key="2">
    <source>
        <dbReference type="EMBL" id="PNQ75194.1"/>
    </source>
</evidence>
<dbReference type="InterPro" id="IPR036163">
    <property type="entry name" value="HMA_dom_sf"/>
</dbReference>
<name>A0A2K1E4I5_9FLAO</name>
<gene>
    <name evidence="2" type="ORF">C1T31_03400</name>
</gene>
<keyword evidence="3" id="KW-1185">Reference proteome</keyword>
<dbReference type="CDD" id="cd00371">
    <property type="entry name" value="HMA"/>
    <property type="match status" value="1"/>
</dbReference>
<dbReference type="Proteomes" id="UP000236641">
    <property type="component" value="Unassembled WGS sequence"/>
</dbReference>
<accession>A0A2K1E4I5</accession>
<feature type="domain" description="HMA" evidence="1">
    <location>
        <begin position="1"/>
        <end position="66"/>
    </location>
</feature>
<dbReference type="EMBL" id="POWF01000001">
    <property type="protein sequence ID" value="PNQ75194.1"/>
    <property type="molecule type" value="Genomic_DNA"/>
</dbReference>
<evidence type="ECO:0000313" key="3">
    <source>
        <dbReference type="Proteomes" id="UP000236641"/>
    </source>
</evidence>
<dbReference type="OrthoDB" id="677920at2"/>
<dbReference type="GO" id="GO:0046872">
    <property type="term" value="F:metal ion binding"/>
    <property type="evidence" value="ECO:0007669"/>
    <property type="project" value="InterPro"/>
</dbReference>
<dbReference type="Gene3D" id="3.30.70.100">
    <property type="match status" value="1"/>
</dbReference>
<comment type="caution">
    <text evidence="2">The sequence shown here is derived from an EMBL/GenBank/DDBJ whole genome shotgun (WGS) entry which is preliminary data.</text>
</comment>
<protein>
    <submittedName>
        <fullName evidence="2">Heavy metal transporter</fullName>
    </submittedName>
</protein>
<sequence length="90" mass="9736">MNAAIVIQNLKCGGCANTVKNKLSEIEGLQDIHVDIDNSVVAFQYSLEEQLTKAKDRLKAIGYPEQNAANSMITKAKSYISCATGKMAKS</sequence>
<dbReference type="SUPFAM" id="SSF55008">
    <property type="entry name" value="HMA, heavy metal-associated domain"/>
    <property type="match status" value="1"/>
</dbReference>
<dbReference type="InterPro" id="IPR006121">
    <property type="entry name" value="HMA_dom"/>
</dbReference>